<protein>
    <submittedName>
        <fullName evidence="1">Uncharacterized protein</fullName>
    </submittedName>
</protein>
<gene>
    <name evidence="1" type="ORF">EVAR_28750_1</name>
</gene>
<evidence type="ECO:0000313" key="1">
    <source>
        <dbReference type="EMBL" id="GBP81661.1"/>
    </source>
</evidence>
<name>A0A4C1YYV2_EUMVA</name>
<comment type="caution">
    <text evidence="1">The sequence shown here is derived from an EMBL/GenBank/DDBJ whole genome shotgun (WGS) entry which is preliminary data.</text>
</comment>
<sequence>MMSLVTGSLGHSDVGRQHSALRHQSYCDRRRQRTITFYRAKEIMCRSLGLRGTATVFSTAAAQAAASRAGYSTMATRFIGEVAKHRFILDHDLKVMGLEIL</sequence>
<accession>A0A4C1YYV2</accession>
<proteinExistence type="predicted"/>
<dbReference type="Proteomes" id="UP000299102">
    <property type="component" value="Unassembled WGS sequence"/>
</dbReference>
<evidence type="ECO:0000313" key="2">
    <source>
        <dbReference type="Proteomes" id="UP000299102"/>
    </source>
</evidence>
<dbReference type="AlphaFoldDB" id="A0A4C1YYV2"/>
<reference evidence="1 2" key="1">
    <citation type="journal article" date="2019" name="Commun. Biol.">
        <title>The bagworm genome reveals a unique fibroin gene that provides high tensile strength.</title>
        <authorList>
            <person name="Kono N."/>
            <person name="Nakamura H."/>
            <person name="Ohtoshi R."/>
            <person name="Tomita M."/>
            <person name="Numata K."/>
            <person name="Arakawa K."/>
        </authorList>
    </citation>
    <scope>NUCLEOTIDE SEQUENCE [LARGE SCALE GENOMIC DNA]</scope>
</reference>
<dbReference type="EMBL" id="BGZK01001523">
    <property type="protein sequence ID" value="GBP81661.1"/>
    <property type="molecule type" value="Genomic_DNA"/>
</dbReference>
<keyword evidence="2" id="KW-1185">Reference proteome</keyword>
<organism evidence="1 2">
    <name type="scientific">Eumeta variegata</name>
    <name type="common">Bagworm moth</name>
    <name type="synonym">Eumeta japonica</name>
    <dbReference type="NCBI Taxonomy" id="151549"/>
    <lineage>
        <taxon>Eukaryota</taxon>
        <taxon>Metazoa</taxon>
        <taxon>Ecdysozoa</taxon>
        <taxon>Arthropoda</taxon>
        <taxon>Hexapoda</taxon>
        <taxon>Insecta</taxon>
        <taxon>Pterygota</taxon>
        <taxon>Neoptera</taxon>
        <taxon>Endopterygota</taxon>
        <taxon>Lepidoptera</taxon>
        <taxon>Glossata</taxon>
        <taxon>Ditrysia</taxon>
        <taxon>Tineoidea</taxon>
        <taxon>Psychidae</taxon>
        <taxon>Oiketicinae</taxon>
        <taxon>Eumeta</taxon>
    </lineage>
</organism>